<dbReference type="InterPro" id="IPR006076">
    <property type="entry name" value="FAD-dep_OxRdtase"/>
</dbReference>
<dbReference type="InterPro" id="IPR036188">
    <property type="entry name" value="FAD/NAD-bd_sf"/>
</dbReference>
<evidence type="ECO:0000313" key="8">
    <source>
        <dbReference type="Proteomes" id="UP000255297"/>
    </source>
</evidence>
<dbReference type="OrthoDB" id="311718at2"/>
<dbReference type="SUPFAM" id="SSF51905">
    <property type="entry name" value="FAD/NAD(P)-binding domain"/>
    <property type="match status" value="1"/>
</dbReference>
<keyword evidence="4" id="KW-0408">Iron</keyword>
<keyword evidence="3 7" id="KW-0560">Oxidoreductase</keyword>
<dbReference type="Pfam" id="PF01266">
    <property type="entry name" value="DAO"/>
    <property type="match status" value="1"/>
</dbReference>
<dbReference type="InterPro" id="IPR017941">
    <property type="entry name" value="Rieske_2Fe-2S"/>
</dbReference>
<dbReference type="GO" id="GO:0051537">
    <property type="term" value="F:2 iron, 2 sulfur cluster binding"/>
    <property type="evidence" value="ECO:0007669"/>
    <property type="project" value="UniProtKB-KW"/>
</dbReference>
<evidence type="ECO:0000313" key="7">
    <source>
        <dbReference type="EMBL" id="STY30370.1"/>
    </source>
</evidence>
<dbReference type="AlphaFoldDB" id="A0A378LT71"/>
<dbReference type="PANTHER" id="PTHR13847:SF274">
    <property type="entry name" value="RIESKE 2FE-2S IRON-SULFUR PROTEIN YHFW-RELATED"/>
    <property type="match status" value="1"/>
</dbReference>
<evidence type="ECO:0000256" key="4">
    <source>
        <dbReference type="ARBA" id="ARBA00023004"/>
    </source>
</evidence>
<keyword evidence="8" id="KW-1185">Reference proteome</keyword>
<dbReference type="EMBL" id="UGPB01000001">
    <property type="protein sequence ID" value="STY30370.1"/>
    <property type="molecule type" value="Genomic_DNA"/>
</dbReference>
<dbReference type="EC" id="1.5.3.1" evidence="7"/>
<feature type="domain" description="Rieske" evidence="6">
    <location>
        <begin position="413"/>
        <end position="505"/>
    </location>
</feature>
<evidence type="ECO:0000256" key="2">
    <source>
        <dbReference type="ARBA" id="ARBA00022723"/>
    </source>
</evidence>
<dbReference type="PANTHER" id="PTHR13847">
    <property type="entry name" value="SARCOSINE DEHYDROGENASE-RELATED"/>
    <property type="match status" value="1"/>
</dbReference>
<dbReference type="GO" id="GO:0005737">
    <property type="term" value="C:cytoplasm"/>
    <property type="evidence" value="ECO:0007669"/>
    <property type="project" value="TreeGrafter"/>
</dbReference>
<keyword evidence="5" id="KW-0411">Iron-sulfur</keyword>
<accession>A0A378LT71</accession>
<name>A0A378LT71_9GAMM</name>
<dbReference type="PROSITE" id="PS51296">
    <property type="entry name" value="RIESKE"/>
    <property type="match status" value="1"/>
</dbReference>
<proteinExistence type="predicted"/>
<keyword evidence="2" id="KW-0479">Metal-binding</keyword>
<evidence type="ECO:0000256" key="3">
    <source>
        <dbReference type="ARBA" id="ARBA00023002"/>
    </source>
</evidence>
<dbReference type="Pfam" id="PF00355">
    <property type="entry name" value="Rieske"/>
    <property type="match status" value="1"/>
</dbReference>
<evidence type="ECO:0000259" key="6">
    <source>
        <dbReference type="PROSITE" id="PS51296"/>
    </source>
</evidence>
<gene>
    <name evidence="7" type="primary">puuB</name>
    <name evidence="7" type="ORF">NCTC11532_02375</name>
</gene>
<dbReference type="InterPro" id="IPR038010">
    <property type="entry name" value="YhfW_C"/>
</dbReference>
<dbReference type="Gene3D" id="2.102.10.10">
    <property type="entry name" value="Rieske [2Fe-2S] iron-sulphur domain"/>
    <property type="match status" value="1"/>
</dbReference>
<dbReference type="STRING" id="1122170.GCA_000701265_02680"/>
<dbReference type="Proteomes" id="UP000255297">
    <property type="component" value="Unassembled WGS sequence"/>
</dbReference>
<dbReference type="RefSeq" id="WP_031563717.1">
    <property type="nucleotide sequence ID" value="NZ_CAAAIS010000004.1"/>
</dbReference>
<dbReference type="EC" id="1.4.3.-" evidence="7"/>
<dbReference type="Gene3D" id="3.30.9.10">
    <property type="entry name" value="D-Amino Acid Oxidase, subunit A, domain 2"/>
    <property type="match status" value="1"/>
</dbReference>
<sequence length="505" mass="56779">MVSLWRDITKIKHKYPSLDSDLEVDVVIIGGGITGITAAKQLIDAGKTVALIDAQEIGGVTTGASTGNLYVPVQPLFQSIESNFDFNTAKTVAHSRQMAIDYIESTVHEYNIKCHFKKRPWYAYTNKADNDSYQKEIELWKRMELAVDETQNLPLNLKFKKAVVMANQARFNPLQYVTSLAHELHKKGCHIFEHTRALKINEDNLCTVNTEKAKIKAQKVIIATHTPIGINPTQLYLAPYRSYVVAVSLKNKEYPEGHFRNMDDSAPILCTHPHTGNDPELLMVAGSHHKTGQGTDMNNHFRELSHYLEHEFDVEDIVFQWSAQHFHAADSIPYIGLAHSSSKHVYMATGYFADGLVYGTLAGIILGDLLSSKMNQFFKIYDAQRKDLLDSSAFLFKENGNVLLQYLKDLPLFTPNEYQDLKAGEGKIVEVNRIKYAVSKNEKNELHVVTAVCPHMKGIVSWNNAEQTWDCPLHGSRFSPNGEVIEGPATCSLKEQSIKILDKDA</sequence>
<dbReference type="InterPro" id="IPR036922">
    <property type="entry name" value="Rieske_2Fe-2S_sf"/>
</dbReference>
<keyword evidence="1" id="KW-0001">2Fe-2S</keyword>
<evidence type="ECO:0000256" key="5">
    <source>
        <dbReference type="ARBA" id="ARBA00023014"/>
    </source>
</evidence>
<organism evidence="7 8">
    <name type="scientific">Legionella wadsworthii</name>
    <dbReference type="NCBI Taxonomy" id="28088"/>
    <lineage>
        <taxon>Bacteria</taxon>
        <taxon>Pseudomonadati</taxon>
        <taxon>Pseudomonadota</taxon>
        <taxon>Gammaproteobacteria</taxon>
        <taxon>Legionellales</taxon>
        <taxon>Legionellaceae</taxon>
        <taxon>Legionella</taxon>
    </lineage>
</organism>
<evidence type="ECO:0000256" key="1">
    <source>
        <dbReference type="ARBA" id="ARBA00022714"/>
    </source>
</evidence>
<protein>
    <submittedName>
        <fullName evidence="7">Sarcosine oxidase</fullName>
        <ecNumber evidence="7">1.4.3.-</ecNumber>
        <ecNumber evidence="7">1.5.3.1</ecNumber>
    </submittedName>
</protein>
<dbReference type="SUPFAM" id="SSF50022">
    <property type="entry name" value="ISP domain"/>
    <property type="match status" value="1"/>
</dbReference>
<reference evidence="7 8" key="1">
    <citation type="submission" date="2018-06" db="EMBL/GenBank/DDBJ databases">
        <authorList>
            <consortium name="Pathogen Informatics"/>
            <person name="Doyle S."/>
        </authorList>
    </citation>
    <scope>NUCLEOTIDE SEQUENCE [LARGE SCALE GENOMIC DNA]</scope>
    <source>
        <strain evidence="7 8">NCTC11532</strain>
    </source>
</reference>
<dbReference type="Gene3D" id="3.50.50.60">
    <property type="entry name" value="FAD/NAD(P)-binding domain"/>
    <property type="match status" value="1"/>
</dbReference>
<dbReference type="GO" id="GO:0046872">
    <property type="term" value="F:metal ion binding"/>
    <property type="evidence" value="ECO:0007669"/>
    <property type="project" value="UniProtKB-KW"/>
</dbReference>
<dbReference type="GO" id="GO:0008115">
    <property type="term" value="F:sarcosine oxidase activity"/>
    <property type="evidence" value="ECO:0007669"/>
    <property type="project" value="UniProtKB-EC"/>
</dbReference>
<dbReference type="CDD" id="cd03477">
    <property type="entry name" value="Rieske_YhfW_C"/>
    <property type="match status" value="1"/>
</dbReference>